<feature type="domain" description="C2H2-type" evidence="7">
    <location>
        <begin position="742"/>
        <end position="769"/>
    </location>
</feature>
<feature type="domain" description="C2H2-type" evidence="7">
    <location>
        <begin position="685"/>
        <end position="712"/>
    </location>
</feature>
<reference evidence="8 9" key="1">
    <citation type="submission" date="2020-04" db="EMBL/GenBank/DDBJ databases">
        <authorList>
            <person name="Alioto T."/>
            <person name="Alioto T."/>
            <person name="Gomez Garrido J."/>
        </authorList>
    </citation>
    <scope>NUCLEOTIDE SEQUENCE [LARGE SCALE GENOMIC DNA]</scope>
</reference>
<dbReference type="FunFam" id="3.30.160.60:FF:001049">
    <property type="entry name" value="zinc finger protein 319"/>
    <property type="match status" value="1"/>
</dbReference>
<dbReference type="Pfam" id="PF13912">
    <property type="entry name" value="zf-C2H2_6"/>
    <property type="match status" value="3"/>
</dbReference>
<dbReference type="PANTHER" id="PTHR24379">
    <property type="entry name" value="KRAB AND ZINC FINGER DOMAIN-CONTAINING"/>
    <property type="match status" value="1"/>
</dbReference>
<proteinExistence type="predicted"/>
<evidence type="ECO:0000313" key="9">
    <source>
        <dbReference type="Proteomes" id="UP000494165"/>
    </source>
</evidence>
<protein>
    <recommendedName>
        <fullName evidence="7">C2H2-type domain-containing protein</fullName>
    </recommendedName>
</protein>
<dbReference type="PROSITE" id="PS50157">
    <property type="entry name" value="ZINC_FINGER_C2H2_2"/>
    <property type="match status" value="17"/>
</dbReference>
<evidence type="ECO:0000256" key="1">
    <source>
        <dbReference type="ARBA" id="ARBA00022723"/>
    </source>
</evidence>
<feature type="domain" description="C2H2-type" evidence="7">
    <location>
        <begin position="327"/>
        <end position="357"/>
    </location>
</feature>
<evidence type="ECO:0000313" key="8">
    <source>
        <dbReference type="EMBL" id="CAB3387533.1"/>
    </source>
</evidence>
<dbReference type="InterPro" id="IPR013087">
    <property type="entry name" value="Znf_C2H2_type"/>
</dbReference>
<dbReference type="AlphaFoldDB" id="A0A8S1E3T2"/>
<evidence type="ECO:0000256" key="2">
    <source>
        <dbReference type="ARBA" id="ARBA00022737"/>
    </source>
</evidence>
<keyword evidence="1" id="KW-0479">Metal-binding</keyword>
<dbReference type="SUPFAM" id="SSF57667">
    <property type="entry name" value="beta-beta-alpha zinc fingers"/>
    <property type="match status" value="11"/>
</dbReference>
<dbReference type="Gene3D" id="3.30.160.60">
    <property type="entry name" value="Classic Zinc Finger"/>
    <property type="match status" value="14"/>
</dbReference>
<feature type="domain" description="C2H2-type" evidence="7">
    <location>
        <begin position="454"/>
        <end position="482"/>
    </location>
</feature>
<accession>A0A8S1E3T2</accession>
<feature type="domain" description="C2H2-type" evidence="7">
    <location>
        <begin position="596"/>
        <end position="624"/>
    </location>
</feature>
<feature type="domain" description="C2H2-type" evidence="7">
    <location>
        <begin position="427"/>
        <end position="454"/>
    </location>
</feature>
<evidence type="ECO:0000259" key="7">
    <source>
        <dbReference type="PROSITE" id="PS50157"/>
    </source>
</evidence>
<dbReference type="GO" id="GO:0032502">
    <property type="term" value="P:developmental process"/>
    <property type="evidence" value="ECO:0007669"/>
    <property type="project" value="UniProtKB-ARBA"/>
</dbReference>
<dbReference type="OrthoDB" id="8895262at2759"/>
<evidence type="ECO:0000256" key="5">
    <source>
        <dbReference type="PROSITE-ProRule" id="PRU00042"/>
    </source>
</evidence>
<dbReference type="PROSITE" id="PS00028">
    <property type="entry name" value="ZINC_FINGER_C2H2_1"/>
    <property type="match status" value="17"/>
</dbReference>
<feature type="domain" description="C2H2-type" evidence="7">
    <location>
        <begin position="90"/>
        <end position="117"/>
    </location>
</feature>
<feature type="domain" description="C2H2-type" evidence="7">
    <location>
        <begin position="205"/>
        <end position="232"/>
    </location>
</feature>
<dbReference type="GO" id="GO:0008270">
    <property type="term" value="F:zinc ion binding"/>
    <property type="evidence" value="ECO:0007669"/>
    <property type="project" value="UniProtKB-KW"/>
</dbReference>
<sequence>MGNGYKAQPTVARARPDPDAKQLKPYRAIPASCEICKQVFPSKTGMRKHMSEKHNLRAEICKCRLCDKSYIGRCGLNHHMRTKHSTEKPYMCSFCGKSFQTGNQLSLHEANHAEKTIECDVCDKKFPSKMALRSHKQSVHGPFKYIQCEICGKTYKTIDIASHKRAVHVDDSKKYVHECVICGKKYAGVGGLKFHLLRHENALRFECDMCSKRYNTKNSIQSHILIHLDDRKHKCNLCDKAFVMNHMLKSHMLTHTQEKRFACEVCGQRFRWKHDRDKHQNRKHSIPIPKLEPPSKLLLYQCVFCNTLLASSEHVRTHIEKLHPKIIKCSFCDAKFRCESFLADHLHVCEKNRSEKPLPGVPLLLIVEPPREEPPPPPPATKPVIKYSVDGEEISQCEICDKAFAGKDRINDLKDHMINVHEFDRPFKCSVCGKSYRSKYALKIHIELHQEKTIPCDICGKKYVNDITLRAHARIVHGPQKDVICNLCGETFSHKNIAKHKMKVHKDPKYMDYACPHCAKKRKRGRPRGARSALRERCDICGTRCACQARHVRSAHPDARHLECEACGERRWSRTGMRRHWLSQHGGRGADGAGGHECSVCGQQFATYSSRRWHQIVAHEPERFRCNFCSQTFKRAETLRVHERRHTGERPFAESFTCEVCGKSFAFGHYLAQHRKTHFAEARKVRCGVCGWVTYSRSHLKNHMVTHTGERPLTCELCGKTFAHGSGLRSHRVKHSADKRPHKCDYCGKAYTSGFILRRHIKLHQGLRPFECHVCNAAFTQRECLRKHQWVKHKLMPYKCDECDATFMLMNELKKHRVEVHFRLSQDGLSD</sequence>
<gene>
    <name evidence="8" type="ORF">CLODIP_2_CD12524</name>
</gene>
<dbReference type="SMART" id="SM00355">
    <property type="entry name" value="ZnF_C2H2"/>
    <property type="match status" value="24"/>
</dbReference>
<keyword evidence="2" id="KW-0677">Repeat</keyword>
<keyword evidence="9" id="KW-1185">Reference proteome</keyword>
<dbReference type="EMBL" id="CADEPI010000586">
    <property type="protein sequence ID" value="CAB3387533.1"/>
    <property type="molecule type" value="Genomic_DNA"/>
</dbReference>
<evidence type="ECO:0000256" key="3">
    <source>
        <dbReference type="ARBA" id="ARBA00022771"/>
    </source>
</evidence>
<comment type="caution">
    <text evidence="8">The sequence shown here is derived from an EMBL/GenBank/DDBJ whole genome shotgun (WGS) entry which is preliminary data.</text>
</comment>
<organism evidence="8 9">
    <name type="scientific">Cloeon dipterum</name>
    <dbReference type="NCBI Taxonomy" id="197152"/>
    <lineage>
        <taxon>Eukaryota</taxon>
        <taxon>Metazoa</taxon>
        <taxon>Ecdysozoa</taxon>
        <taxon>Arthropoda</taxon>
        <taxon>Hexapoda</taxon>
        <taxon>Insecta</taxon>
        <taxon>Pterygota</taxon>
        <taxon>Palaeoptera</taxon>
        <taxon>Ephemeroptera</taxon>
        <taxon>Pisciforma</taxon>
        <taxon>Baetidae</taxon>
        <taxon>Cloeon</taxon>
    </lineage>
</organism>
<keyword evidence="3 5" id="KW-0863">Zinc-finger</keyword>
<dbReference type="InterPro" id="IPR036236">
    <property type="entry name" value="Znf_C2H2_sf"/>
</dbReference>
<feature type="domain" description="C2H2-type" evidence="7">
    <location>
        <begin position="261"/>
        <end position="289"/>
    </location>
</feature>
<evidence type="ECO:0000256" key="4">
    <source>
        <dbReference type="ARBA" id="ARBA00022833"/>
    </source>
</evidence>
<dbReference type="FunFam" id="3.30.160.60:FF:000446">
    <property type="entry name" value="Zinc finger protein"/>
    <property type="match status" value="1"/>
</dbReference>
<feature type="domain" description="C2H2-type" evidence="7">
    <location>
        <begin position="624"/>
        <end position="651"/>
    </location>
</feature>
<feature type="domain" description="C2H2-type" evidence="7">
    <location>
        <begin position="770"/>
        <end position="793"/>
    </location>
</feature>
<feature type="domain" description="C2H2-type" evidence="7">
    <location>
        <begin position="798"/>
        <end position="821"/>
    </location>
</feature>
<feature type="domain" description="C2H2-type" evidence="7">
    <location>
        <begin position="117"/>
        <end position="145"/>
    </location>
</feature>
<name>A0A8S1E3T2_9INSE</name>
<feature type="domain" description="C2H2-type" evidence="7">
    <location>
        <begin position="233"/>
        <end position="260"/>
    </location>
</feature>
<feature type="domain" description="C2H2-type" evidence="7">
    <location>
        <begin position="656"/>
        <end position="683"/>
    </location>
</feature>
<dbReference type="Proteomes" id="UP000494165">
    <property type="component" value="Unassembled WGS sequence"/>
</dbReference>
<keyword evidence="4" id="KW-0862">Zinc</keyword>
<dbReference type="GO" id="GO:0005634">
    <property type="term" value="C:nucleus"/>
    <property type="evidence" value="ECO:0007669"/>
    <property type="project" value="UniProtKB-ARBA"/>
</dbReference>
<feature type="region of interest" description="Disordered" evidence="6">
    <location>
        <begin position="1"/>
        <end position="21"/>
    </location>
</feature>
<dbReference type="Pfam" id="PF00096">
    <property type="entry name" value="zf-C2H2"/>
    <property type="match status" value="6"/>
</dbReference>
<evidence type="ECO:0000256" key="6">
    <source>
        <dbReference type="SAM" id="MobiDB-lite"/>
    </source>
</evidence>
<feature type="domain" description="C2H2-type" evidence="7">
    <location>
        <begin position="61"/>
        <end position="89"/>
    </location>
</feature>
<feature type="domain" description="C2H2-type" evidence="7">
    <location>
        <begin position="713"/>
        <end position="740"/>
    </location>
</feature>
<dbReference type="PANTHER" id="PTHR24379:SF121">
    <property type="entry name" value="C2H2-TYPE DOMAIN-CONTAINING PROTEIN"/>
    <property type="match status" value="1"/>
</dbReference>
<dbReference type="FunFam" id="3.30.160.60:FF:000202">
    <property type="entry name" value="Zinc finger protein 574"/>
    <property type="match status" value="1"/>
</dbReference>